<comment type="catalytic activity">
    <reaction evidence="7">
        <text>dCMP + ATP = dCDP + ADP</text>
        <dbReference type="Rhea" id="RHEA:25094"/>
        <dbReference type="ChEBI" id="CHEBI:30616"/>
        <dbReference type="ChEBI" id="CHEBI:57566"/>
        <dbReference type="ChEBI" id="CHEBI:58593"/>
        <dbReference type="ChEBI" id="CHEBI:456216"/>
        <dbReference type="EC" id="2.7.4.25"/>
    </reaction>
</comment>
<feature type="domain" description="Cytidylate kinase" evidence="9">
    <location>
        <begin position="137"/>
        <end position="235"/>
    </location>
</feature>
<comment type="similarity">
    <text evidence="1">Belongs to the cytidylate kinase family. Type 1 subfamily.</text>
</comment>
<sequence length="240" mass="26356">MSKLFRIAIDGPGASGKSTTAKLLATKLGFGYIDSGAMFRAITLKCQQQNIDVKDQEKVKQVAQAARIGFPSLSQVELDGEDVSSLIRNSNITRNISHVASNTSVREILANQQRAMARGDIPGANSTGFEHNGKIIKGVVMDGRDIGTVILPDAELKVFIEADAKIRARRRFDELKDKGSLGDDTLQDVEKDLEARDLADRTRKIAPLLKAKDAIVLDTGHLTIEEQVQKIQDMVYQRLI</sequence>
<evidence type="ECO:0000256" key="4">
    <source>
        <dbReference type="ARBA" id="ARBA00022741"/>
    </source>
</evidence>
<evidence type="ECO:0000313" key="10">
    <source>
        <dbReference type="EMBL" id="EPB86189.1"/>
    </source>
</evidence>
<protein>
    <recommendedName>
        <fullName evidence="2">(d)CMP kinase</fullName>
        <ecNumber evidence="2">2.7.4.25</ecNumber>
    </recommendedName>
</protein>
<evidence type="ECO:0000259" key="9">
    <source>
        <dbReference type="Pfam" id="PF02224"/>
    </source>
</evidence>
<accession>S2J960</accession>
<evidence type="ECO:0000256" key="8">
    <source>
        <dbReference type="ARBA" id="ARBA00048478"/>
    </source>
</evidence>
<proteinExistence type="inferred from homology"/>
<gene>
    <name evidence="10" type="ORF">HMPREF1544_07001</name>
</gene>
<keyword evidence="5 10" id="KW-0418">Kinase</keyword>
<keyword evidence="4" id="KW-0547">Nucleotide-binding</keyword>
<keyword evidence="3" id="KW-0808">Transferase</keyword>
<dbReference type="SUPFAM" id="SSF52540">
    <property type="entry name" value="P-loop containing nucleoside triphosphate hydrolases"/>
    <property type="match status" value="1"/>
</dbReference>
<dbReference type="eggNOG" id="ENOG502S3AT">
    <property type="taxonomic scope" value="Eukaryota"/>
</dbReference>
<dbReference type="GO" id="GO:0006139">
    <property type="term" value="P:nucleobase-containing compound metabolic process"/>
    <property type="evidence" value="ECO:0007669"/>
    <property type="project" value="InterPro"/>
</dbReference>
<name>S2J960_MUCC1</name>
<dbReference type="AlphaFoldDB" id="S2J960"/>
<evidence type="ECO:0000256" key="6">
    <source>
        <dbReference type="ARBA" id="ARBA00022840"/>
    </source>
</evidence>
<reference evidence="11" key="1">
    <citation type="submission" date="2013-05" db="EMBL/GenBank/DDBJ databases">
        <title>The Genome sequence of Mucor circinelloides f. circinelloides 1006PhL.</title>
        <authorList>
            <consortium name="The Broad Institute Genomics Platform"/>
            <person name="Cuomo C."/>
            <person name="Earl A."/>
            <person name="Findley K."/>
            <person name="Lee S.C."/>
            <person name="Walker B."/>
            <person name="Young S."/>
            <person name="Zeng Q."/>
            <person name="Gargeya S."/>
            <person name="Fitzgerald M."/>
            <person name="Haas B."/>
            <person name="Abouelleil A."/>
            <person name="Allen A.W."/>
            <person name="Alvarado L."/>
            <person name="Arachchi H.M."/>
            <person name="Berlin A.M."/>
            <person name="Chapman S.B."/>
            <person name="Gainer-Dewar J."/>
            <person name="Goldberg J."/>
            <person name="Griggs A."/>
            <person name="Gujja S."/>
            <person name="Hansen M."/>
            <person name="Howarth C."/>
            <person name="Imamovic A."/>
            <person name="Ireland A."/>
            <person name="Larimer J."/>
            <person name="McCowan C."/>
            <person name="Murphy C."/>
            <person name="Pearson M."/>
            <person name="Poon T.W."/>
            <person name="Priest M."/>
            <person name="Roberts A."/>
            <person name="Saif S."/>
            <person name="Shea T."/>
            <person name="Sisk P."/>
            <person name="Sykes S."/>
            <person name="Wortman J."/>
            <person name="Nusbaum C."/>
            <person name="Birren B."/>
        </authorList>
    </citation>
    <scope>NUCLEOTIDE SEQUENCE [LARGE SCALE GENOMIC DNA]</scope>
    <source>
        <strain evidence="11">1006PhL</strain>
    </source>
</reference>
<evidence type="ECO:0000256" key="7">
    <source>
        <dbReference type="ARBA" id="ARBA00047615"/>
    </source>
</evidence>
<feature type="domain" description="Cytidylate kinase" evidence="9">
    <location>
        <begin position="7"/>
        <end position="118"/>
    </location>
</feature>
<dbReference type="CDD" id="cd02020">
    <property type="entry name" value="CMPK"/>
    <property type="match status" value="1"/>
</dbReference>
<evidence type="ECO:0000256" key="1">
    <source>
        <dbReference type="ARBA" id="ARBA00009427"/>
    </source>
</evidence>
<dbReference type="Gene3D" id="3.40.50.300">
    <property type="entry name" value="P-loop containing nucleotide triphosphate hydrolases"/>
    <property type="match status" value="1"/>
</dbReference>
<keyword evidence="6" id="KW-0067">ATP-binding</keyword>
<dbReference type="EC" id="2.7.4.25" evidence="2"/>
<comment type="catalytic activity">
    <reaction evidence="8">
        <text>CMP + ATP = CDP + ADP</text>
        <dbReference type="Rhea" id="RHEA:11600"/>
        <dbReference type="ChEBI" id="CHEBI:30616"/>
        <dbReference type="ChEBI" id="CHEBI:58069"/>
        <dbReference type="ChEBI" id="CHEBI:60377"/>
        <dbReference type="ChEBI" id="CHEBI:456216"/>
        <dbReference type="EC" id="2.7.4.25"/>
    </reaction>
</comment>
<dbReference type="OMA" id="RAITWWM"/>
<dbReference type="EMBL" id="KE123994">
    <property type="protein sequence ID" value="EPB86189.1"/>
    <property type="molecule type" value="Genomic_DNA"/>
</dbReference>
<dbReference type="Pfam" id="PF02224">
    <property type="entry name" value="Cytidylate_kin"/>
    <property type="match status" value="2"/>
</dbReference>
<dbReference type="InterPro" id="IPR027417">
    <property type="entry name" value="P-loop_NTPase"/>
</dbReference>
<dbReference type="GO" id="GO:0005524">
    <property type="term" value="F:ATP binding"/>
    <property type="evidence" value="ECO:0007669"/>
    <property type="project" value="UniProtKB-KW"/>
</dbReference>
<evidence type="ECO:0000256" key="5">
    <source>
        <dbReference type="ARBA" id="ARBA00022777"/>
    </source>
</evidence>
<evidence type="ECO:0000256" key="2">
    <source>
        <dbReference type="ARBA" id="ARBA00012906"/>
    </source>
</evidence>
<dbReference type="InterPro" id="IPR003136">
    <property type="entry name" value="Cytidylate_kin"/>
</dbReference>
<dbReference type="HAMAP" id="MF_00238">
    <property type="entry name" value="Cytidyl_kinase_type1"/>
    <property type="match status" value="1"/>
</dbReference>
<evidence type="ECO:0000313" key="11">
    <source>
        <dbReference type="Proteomes" id="UP000014254"/>
    </source>
</evidence>
<dbReference type="VEuPathDB" id="FungiDB:HMPREF1544_07001"/>
<dbReference type="Proteomes" id="UP000014254">
    <property type="component" value="Unassembled WGS sequence"/>
</dbReference>
<dbReference type="InterPro" id="IPR011994">
    <property type="entry name" value="Cytidylate_kinase_dom"/>
</dbReference>
<dbReference type="STRING" id="1220926.S2J960"/>
<organism evidence="10 11">
    <name type="scientific">Mucor circinelloides f. circinelloides (strain 1006PhL)</name>
    <name type="common">Mucormycosis agent</name>
    <name type="synonym">Calyptromyces circinelloides</name>
    <dbReference type="NCBI Taxonomy" id="1220926"/>
    <lineage>
        <taxon>Eukaryota</taxon>
        <taxon>Fungi</taxon>
        <taxon>Fungi incertae sedis</taxon>
        <taxon>Mucoromycota</taxon>
        <taxon>Mucoromycotina</taxon>
        <taxon>Mucoromycetes</taxon>
        <taxon>Mucorales</taxon>
        <taxon>Mucorineae</taxon>
        <taxon>Mucoraceae</taxon>
        <taxon>Mucor</taxon>
    </lineage>
</organism>
<keyword evidence="11" id="KW-1185">Reference proteome</keyword>
<dbReference type="GO" id="GO:0036431">
    <property type="term" value="F:dCMP kinase activity"/>
    <property type="evidence" value="ECO:0007669"/>
    <property type="project" value="InterPro"/>
</dbReference>
<evidence type="ECO:0000256" key="3">
    <source>
        <dbReference type="ARBA" id="ARBA00022679"/>
    </source>
</evidence>
<dbReference type="NCBIfam" id="TIGR00017">
    <property type="entry name" value="cmk"/>
    <property type="match status" value="1"/>
</dbReference>
<dbReference type="InParanoid" id="S2J960"/>
<dbReference type="OrthoDB" id="10263145at2759"/>